<dbReference type="VEuPathDB" id="FungiDB:PC110_g23659"/>
<dbReference type="EMBL" id="MJFZ01003905">
    <property type="protein sequence ID" value="RAW19899.1"/>
    <property type="molecule type" value="Genomic_DNA"/>
</dbReference>
<dbReference type="OrthoDB" id="6130531at2759"/>
<dbReference type="AlphaFoldDB" id="A0A329R798"/>
<reference evidence="1 2" key="1">
    <citation type="submission" date="2018-01" db="EMBL/GenBank/DDBJ databases">
        <title>Draft genome of the strawberry crown rot pathogen Phytophthora cactorum.</title>
        <authorList>
            <person name="Armitage A.D."/>
            <person name="Lysoe E."/>
            <person name="Nellist C.F."/>
            <person name="Harrison R.J."/>
            <person name="Brurberg M.B."/>
        </authorList>
    </citation>
    <scope>NUCLEOTIDE SEQUENCE [LARGE SCALE GENOMIC DNA]</scope>
    <source>
        <strain evidence="1 2">10300</strain>
    </source>
</reference>
<evidence type="ECO:0000313" key="2">
    <source>
        <dbReference type="Proteomes" id="UP000251314"/>
    </source>
</evidence>
<protein>
    <submittedName>
        <fullName evidence="1">Uncharacterized protein</fullName>
    </submittedName>
</protein>
<comment type="caution">
    <text evidence="1">The sequence shown here is derived from an EMBL/GenBank/DDBJ whole genome shotgun (WGS) entry which is preliminary data.</text>
</comment>
<dbReference type="Proteomes" id="UP000251314">
    <property type="component" value="Unassembled WGS sequence"/>
</dbReference>
<proteinExistence type="predicted"/>
<accession>A0A329R798</accession>
<name>A0A329R798_9STRA</name>
<sequence>MTSSDTDATGFSFIDAKAGSPAASVFTVDGSGLTTIAGQGSGGAIISDKAADATSTLVLSNTAGSGFTGSLLSMSATASDKLYTIINGKASGTSVFKVAASGLTTIAGQGSGGATISDSGTTANTLTLTNSASTFNQAVLAMTSSDTDATGFSFIDAKAGSPAASVFTVD</sequence>
<gene>
    <name evidence="1" type="ORF">PC110_g23659</name>
</gene>
<feature type="non-terminal residue" evidence="1">
    <location>
        <position position="170"/>
    </location>
</feature>
<evidence type="ECO:0000313" key="1">
    <source>
        <dbReference type="EMBL" id="RAW19899.1"/>
    </source>
</evidence>
<organism evidence="1 2">
    <name type="scientific">Phytophthora cactorum</name>
    <dbReference type="NCBI Taxonomy" id="29920"/>
    <lineage>
        <taxon>Eukaryota</taxon>
        <taxon>Sar</taxon>
        <taxon>Stramenopiles</taxon>
        <taxon>Oomycota</taxon>
        <taxon>Peronosporomycetes</taxon>
        <taxon>Peronosporales</taxon>
        <taxon>Peronosporaceae</taxon>
        <taxon>Phytophthora</taxon>
    </lineage>
</organism>
<keyword evidence="2" id="KW-1185">Reference proteome</keyword>